<evidence type="ECO:0000256" key="1">
    <source>
        <dbReference type="SAM" id="MobiDB-lite"/>
    </source>
</evidence>
<dbReference type="AlphaFoldDB" id="A0A4Z0ND62"/>
<comment type="caution">
    <text evidence="2">The sequence shown here is derived from an EMBL/GenBank/DDBJ whole genome shotgun (WGS) entry which is preliminary data.</text>
</comment>
<evidence type="ECO:0000313" key="2">
    <source>
        <dbReference type="EMBL" id="TGD92008.1"/>
    </source>
</evidence>
<proteinExistence type="predicted"/>
<dbReference type="Proteomes" id="UP000297535">
    <property type="component" value="Unassembled WGS sequence"/>
</dbReference>
<evidence type="ECO:0000313" key="3">
    <source>
        <dbReference type="Proteomes" id="UP000297535"/>
    </source>
</evidence>
<protein>
    <submittedName>
        <fullName evidence="2">Uncharacterized protein</fullName>
    </submittedName>
</protein>
<reference evidence="2 3" key="1">
    <citation type="submission" date="2019-04" db="EMBL/GenBank/DDBJ databases">
        <authorList>
            <person name="Feng G."/>
            <person name="Zhu H."/>
        </authorList>
    </citation>
    <scope>NUCLEOTIDE SEQUENCE [LARGE SCALE GENOMIC DNA]</scope>
    <source>
        <strain evidence="2 3">6HR-1</strain>
    </source>
</reference>
<keyword evidence="3" id="KW-1185">Reference proteome</keyword>
<accession>A0A4Z0ND62</accession>
<dbReference type="EMBL" id="SRLB01000067">
    <property type="protein sequence ID" value="TGD92008.1"/>
    <property type="molecule type" value="Genomic_DNA"/>
</dbReference>
<organism evidence="2 3">
    <name type="scientific">Methylobacterium nonmethylotrophicum</name>
    <dbReference type="NCBI Taxonomy" id="1141884"/>
    <lineage>
        <taxon>Bacteria</taxon>
        <taxon>Pseudomonadati</taxon>
        <taxon>Pseudomonadota</taxon>
        <taxon>Alphaproteobacteria</taxon>
        <taxon>Hyphomicrobiales</taxon>
        <taxon>Methylobacteriaceae</taxon>
        <taxon>Methylobacterium</taxon>
    </lineage>
</organism>
<feature type="compositionally biased region" description="Polar residues" evidence="1">
    <location>
        <begin position="47"/>
        <end position="63"/>
    </location>
</feature>
<sequence length="63" mass="6477">MAHEACLSRDLPPAGLARLLPERAGPLQRGDLSFARTVGAPAGGGTTRSPRPLSSPQLYGSPP</sequence>
<feature type="region of interest" description="Disordered" evidence="1">
    <location>
        <begin position="26"/>
        <end position="63"/>
    </location>
</feature>
<name>A0A4Z0ND62_9HYPH</name>
<gene>
    <name evidence="2" type="ORF">EU555_35255</name>
</gene>